<gene>
    <name evidence="2" type="ORF">EVAR_98195_1</name>
</gene>
<keyword evidence="1" id="KW-1133">Transmembrane helix</keyword>
<comment type="caution">
    <text evidence="2">The sequence shown here is derived from an EMBL/GenBank/DDBJ whole genome shotgun (WGS) entry which is preliminary data.</text>
</comment>
<keyword evidence="1" id="KW-0812">Transmembrane</keyword>
<dbReference type="AlphaFoldDB" id="A0A4C1Y870"/>
<keyword evidence="1" id="KW-0472">Membrane</keyword>
<protein>
    <submittedName>
        <fullName evidence="2">Uncharacterized protein</fullName>
    </submittedName>
</protein>
<name>A0A4C1Y870_EUMVA</name>
<feature type="transmembrane region" description="Helical" evidence="1">
    <location>
        <begin position="109"/>
        <end position="130"/>
    </location>
</feature>
<reference evidence="2 3" key="1">
    <citation type="journal article" date="2019" name="Commun. Biol.">
        <title>The bagworm genome reveals a unique fibroin gene that provides high tensile strength.</title>
        <authorList>
            <person name="Kono N."/>
            <person name="Nakamura H."/>
            <person name="Ohtoshi R."/>
            <person name="Tomita M."/>
            <person name="Numata K."/>
            <person name="Arakawa K."/>
        </authorList>
    </citation>
    <scope>NUCLEOTIDE SEQUENCE [LARGE SCALE GENOMIC DNA]</scope>
</reference>
<accession>A0A4C1Y870</accession>
<proteinExistence type="predicted"/>
<evidence type="ECO:0000256" key="1">
    <source>
        <dbReference type="SAM" id="Phobius"/>
    </source>
</evidence>
<dbReference type="EMBL" id="BGZK01001081">
    <property type="protein sequence ID" value="GBP70615.1"/>
    <property type="molecule type" value="Genomic_DNA"/>
</dbReference>
<organism evidence="2 3">
    <name type="scientific">Eumeta variegata</name>
    <name type="common">Bagworm moth</name>
    <name type="synonym">Eumeta japonica</name>
    <dbReference type="NCBI Taxonomy" id="151549"/>
    <lineage>
        <taxon>Eukaryota</taxon>
        <taxon>Metazoa</taxon>
        <taxon>Ecdysozoa</taxon>
        <taxon>Arthropoda</taxon>
        <taxon>Hexapoda</taxon>
        <taxon>Insecta</taxon>
        <taxon>Pterygota</taxon>
        <taxon>Neoptera</taxon>
        <taxon>Endopterygota</taxon>
        <taxon>Lepidoptera</taxon>
        <taxon>Glossata</taxon>
        <taxon>Ditrysia</taxon>
        <taxon>Tineoidea</taxon>
        <taxon>Psychidae</taxon>
        <taxon>Oiketicinae</taxon>
        <taxon>Eumeta</taxon>
    </lineage>
</organism>
<keyword evidence="3" id="KW-1185">Reference proteome</keyword>
<sequence>MRTERSTYTPKYRTLVCHSISCPQSLSFGRIIRCWPANNVAIFVTLTVTRHLSNQSGSRSMTLWSLPLRGQPDEMMLDASRGSLPAFRMPMTWPIFQHPLKCPIQSIPLMSLVIATIAFLGSCLMATVGIPSGPGASRLGGASECPHLLSQLLSDTIQIKLNTWTAHPAHSLCRLRFCWSARCSRGDSRSHRRLVRAGRCVITAIYAVCTFSMRSSLDPLIRAPVNAVCLWAGGSHMGGDAKRDQYREVLCVHVIQYLNVDRKEELVSEHDIQHIGSKAGVRRNAMGCLD</sequence>
<dbReference type="Proteomes" id="UP000299102">
    <property type="component" value="Unassembled WGS sequence"/>
</dbReference>
<evidence type="ECO:0000313" key="3">
    <source>
        <dbReference type="Proteomes" id="UP000299102"/>
    </source>
</evidence>
<evidence type="ECO:0000313" key="2">
    <source>
        <dbReference type="EMBL" id="GBP70615.1"/>
    </source>
</evidence>